<keyword evidence="1" id="KW-0963">Cytoplasm</keyword>
<dbReference type="PATRIC" id="fig|153151.4.peg.255"/>
<dbReference type="Pfam" id="PF00583">
    <property type="entry name" value="Acetyltransf_1"/>
    <property type="match status" value="1"/>
</dbReference>
<dbReference type="GO" id="GO:0005737">
    <property type="term" value="C:cytoplasm"/>
    <property type="evidence" value="ECO:0007669"/>
    <property type="project" value="UniProtKB-SubCell"/>
</dbReference>
<dbReference type="PANTHER" id="PTHR43617:SF20">
    <property type="entry name" value="N-ALPHA-ACETYLTRANSFERASE RIMI"/>
    <property type="match status" value="1"/>
</dbReference>
<comment type="similarity">
    <text evidence="1">Belongs to the acetyltransferase family. RimI subfamily.</text>
</comment>
<dbReference type="SUPFAM" id="SSF55729">
    <property type="entry name" value="Acyl-CoA N-acyltransferases (Nat)"/>
    <property type="match status" value="1"/>
</dbReference>
<reference evidence="3 4" key="1">
    <citation type="submission" date="2016-01" db="EMBL/GenBank/DDBJ databases">
        <title>Draft Genome Sequences of Seven Thermophilic Sporeformers Isolated from Foods.</title>
        <authorList>
            <person name="Berendsen E.M."/>
            <person name="Wells-Bennik M.H."/>
            <person name="Krawcyk A.O."/>
            <person name="De Jong A."/>
            <person name="Holsappel S."/>
            <person name="Eijlander R.T."/>
            <person name="Kuipers O.P."/>
        </authorList>
    </citation>
    <scope>NUCLEOTIDE SEQUENCE [LARGE SCALE GENOMIC DNA]</scope>
    <source>
        <strain evidence="3 4">B4110</strain>
    </source>
</reference>
<name>A0A150MT63_9BACL</name>
<evidence type="ECO:0000259" key="2">
    <source>
        <dbReference type="PROSITE" id="PS51186"/>
    </source>
</evidence>
<comment type="caution">
    <text evidence="3">The sequence shown here is derived from an EMBL/GenBank/DDBJ whole genome shotgun (WGS) entry which is preliminary data.</text>
</comment>
<sequence>MGMKIRFRLMTLNDIDAVLQVEHASFTSPWSREAFYNELVYNRYAKYIVMEHNGRIIGYAGMWVVIDEAHITNVAVLPEYRGKKLGEALMRKLMETAKQLGAVTMTLEVRVSNHVAQSLYRKLGFLNGGIRRHYYPDNLEDALVMWVKLS</sequence>
<protein>
    <recommendedName>
        <fullName evidence="1">[Ribosomal protein bS18]-alanine N-acetyltransferase</fullName>
        <ecNumber evidence="1">2.3.1.266</ecNumber>
    </recommendedName>
</protein>
<dbReference type="InterPro" id="IPR016181">
    <property type="entry name" value="Acyl_CoA_acyltransferase"/>
</dbReference>
<dbReference type="PANTHER" id="PTHR43617">
    <property type="entry name" value="L-AMINO ACID N-ACETYLTRANSFERASE"/>
    <property type="match status" value="1"/>
</dbReference>
<dbReference type="Proteomes" id="UP000075324">
    <property type="component" value="Unassembled WGS sequence"/>
</dbReference>
<proteinExistence type="inferred from homology"/>
<dbReference type="CDD" id="cd04301">
    <property type="entry name" value="NAT_SF"/>
    <property type="match status" value="1"/>
</dbReference>
<comment type="catalytic activity">
    <reaction evidence="1">
        <text>N-terminal L-alanyl-[ribosomal protein bS18] + acetyl-CoA = N-terminal N(alpha)-acetyl-L-alanyl-[ribosomal protein bS18] + CoA + H(+)</text>
        <dbReference type="Rhea" id="RHEA:43756"/>
        <dbReference type="Rhea" id="RHEA-COMP:10676"/>
        <dbReference type="Rhea" id="RHEA-COMP:10677"/>
        <dbReference type="ChEBI" id="CHEBI:15378"/>
        <dbReference type="ChEBI" id="CHEBI:57287"/>
        <dbReference type="ChEBI" id="CHEBI:57288"/>
        <dbReference type="ChEBI" id="CHEBI:64718"/>
        <dbReference type="ChEBI" id="CHEBI:83683"/>
        <dbReference type="EC" id="2.3.1.266"/>
    </reaction>
</comment>
<comment type="function">
    <text evidence="1">Acetylates the N-terminal alanine of ribosomal protein bS18.</text>
</comment>
<dbReference type="GO" id="GO:0008999">
    <property type="term" value="F:protein-N-terminal-alanine acetyltransferase activity"/>
    <property type="evidence" value="ECO:0007669"/>
    <property type="project" value="UniProtKB-EC"/>
</dbReference>
<dbReference type="InterPro" id="IPR006464">
    <property type="entry name" value="AcTrfase_RimI/Ard1"/>
</dbReference>
<dbReference type="EMBL" id="LQYW01000092">
    <property type="protein sequence ID" value="KYD27654.1"/>
    <property type="molecule type" value="Genomic_DNA"/>
</dbReference>
<dbReference type="PROSITE" id="PS51186">
    <property type="entry name" value="GNAT"/>
    <property type="match status" value="1"/>
</dbReference>
<organism evidence="3 4">
    <name type="scientific">Parageobacillus toebii</name>
    <dbReference type="NCBI Taxonomy" id="153151"/>
    <lineage>
        <taxon>Bacteria</taxon>
        <taxon>Bacillati</taxon>
        <taxon>Bacillota</taxon>
        <taxon>Bacilli</taxon>
        <taxon>Bacillales</taxon>
        <taxon>Anoxybacillaceae</taxon>
        <taxon>Parageobacillus</taxon>
    </lineage>
</organism>
<evidence type="ECO:0000313" key="4">
    <source>
        <dbReference type="Proteomes" id="UP000075324"/>
    </source>
</evidence>
<dbReference type="Gene3D" id="3.40.630.30">
    <property type="match status" value="1"/>
</dbReference>
<dbReference type="NCBIfam" id="TIGR01575">
    <property type="entry name" value="rimI"/>
    <property type="match status" value="1"/>
</dbReference>
<dbReference type="AlphaFoldDB" id="A0A150MT63"/>
<gene>
    <name evidence="3" type="ORF">B4110_0262</name>
</gene>
<comment type="subcellular location">
    <subcellularLocation>
        <location evidence="1">Cytoplasm</location>
    </subcellularLocation>
</comment>
<dbReference type="InterPro" id="IPR050276">
    <property type="entry name" value="MshD_Acetyltransferase"/>
</dbReference>
<feature type="domain" description="N-acetyltransferase" evidence="2">
    <location>
        <begin position="5"/>
        <end position="150"/>
    </location>
</feature>
<dbReference type="RefSeq" id="WP_062678534.1">
    <property type="nucleotide sequence ID" value="NZ_LQYW01000092.1"/>
</dbReference>
<dbReference type="InterPro" id="IPR000182">
    <property type="entry name" value="GNAT_dom"/>
</dbReference>
<dbReference type="EC" id="2.3.1.266" evidence="1"/>
<evidence type="ECO:0000313" key="3">
    <source>
        <dbReference type="EMBL" id="KYD27654.1"/>
    </source>
</evidence>
<evidence type="ECO:0000256" key="1">
    <source>
        <dbReference type="RuleBase" id="RU363094"/>
    </source>
</evidence>
<accession>A0A150MT63</accession>